<comment type="caution">
    <text evidence="1">The sequence shown here is derived from an EMBL/GenBank/DDBJ whole genome shotgun (WGS) entry which is preliminary data.</text>
</comment>
<proteinExistence type="predicted"/>
<dbReference type="AlphaFoldDB" id="A0A5C6CKB3"/>
<dbReference type="OrthoDB" id="283520at2"/>
<dbReference type="SUPFAM" id="SSF53335">
    <property type="entry name" value="S-adenosyl-L-methionine-dependent methyltransferases"/>
    <property type="match status" value="1"/>
</dbReference>
<dbReference type="Proteomes" id="UP000316304">
    <property type="component" value="Unassembled WGS sequence"/>
</dbReference>
<name>A0A5C6CKB3_9BACT</name>
<organism evidence="1 2">
    <name type="scientific">Novipirellula galeiformis</name>
    <dbReference type="NCBI Taxonomy" id="2528004"/>
    <lineage>
        <taxon>Bacteria</taxon>
        <taxon>Pseudomonadati</taxon>
        <taxon>Planctomycetota</taxon>
        <taxon>Planctomycetia</taxon>
        <taxon>Pirellulales</taxon>
        <taxon>Pirellulaceae</taxon>
        <taxon>Novipirellula</taxon>
    </lineage>
</organism>
<gene>
    <name evidence="1" type="ORF">Pla52o_18170</name>
</gene>
<dbReference type="RefSeq" id="WP_146594183.1">
    <property type="nucleotide sequence ID" value="NZ_SJPT01000003.1"/>
</dbReference>
<keyword evidence="2" id="KW-1185">Reference proteome</keyword>
<sequence>MLERIVIPSSVDQLLLPAEIRLWISDARNRIEAFQDRWDQPQIEQFVAADYELVYQSLAWTLESQLLIGRRFLEWGCGFAVVSALASTLDLDVIGIEAEGELLDQGQRLVAEWNTNVELVCGNFLPPDSDELADDPTLPSLGHPVRCAYETLGLELDDFAIVYSYPWPGEDDFHERVFDRYACRGALMLQFCGPNDVRLWRKRA</sequence>
<accession>A0A5C6CKB3</accession>
<dbReference type="InterPro" id="IPR029063">
    <property type="entry name" value="SAM-dependent_MTases_sf"/>
</dbReference>
<evidence type="ECO:0008006" key="3">
    <source>
        <dbReference type="Google" id="ProtNLM"/>
    </source>
</evidence>
<dbReference type="Gene3D" id="3.40.50.150">
    <property type="entry name" value="Vaccinia Virus protein VP39"/>
    <property type="match status" value="1"/>
</dbReference>
<reference evidence="1 2" key="1">
    <citation type="submission" date="2019-02" db="EMBL/GenBank/DDBJ databases">
        <title>Deep-cultivation of Planctomycetes and their phenomic and genomic characterization uncovers novel biology.</title>
        <authorList>
            <person name="Wiegand S."/>
            <person name="Jogler M."/>
            <person name="Boedeker C."/>
            <person name="Pinto D."/>
            <person name="Vollmers J."/>
            <person name="Rivas-Marin E."/>
            <person name="Kohn T."/>
            <person name="Peeters S.H."/>
            <person name="Heuer A."/>
            <person name="Rast P."/>
            <person name="Oberbeckmann S."/>
            <person name="Bunk B."/>
            <person name="Jeske O."/>
            <person name="Meyerdierks A."/>
            <person name="Storesund J.E."/>
            <person name="Kallscheuer N."/>
            <person name="Luecker S."/>
            <person name="Lage O.M."/>
            <person name="Pohl T."/>
            <person name="Merkel B.J."/>
            <person name="Hornburger P."/>
            <person name="Mueller R.-W."/>
            <person name="Bruemmer F."/>
            <person name="Labrenz M."/>
            <person name="Spormann A.M."/>
            <person name="Op Den Camp H."/>
            <person name="Overmann J."/>
            <person name="Amann R."/>
            <person name="Jetten M.S.M."/>
            <person name="Mascher T."/>
            <person name="Medema M.H."/>
            <person name="Devos D.P."/>
            <person name="Kaster A.-K."/>
            <person name="Ovreas L."/>
            <person name="Rohde M."/>
            <person name="Galperin M.Y."/>
            <person name="Jogler C."/>
        </authorList>
    </citation>
    <scope>NUCLEOTIDE SEQUENCE [LARGE SCALE GENOMIC DNA]</scope>
    <source>
        <strain evidence="1 2">Pla52o</strain>
    </source>
</reference>
<dbReference type="EMBL" id="SJPT01000003">
    <property type="protein sequence ID" value="TWU23894.1"/>
    <property type="molecule type" value="Genomic_DNA"/>
</dbReference>
<evidence type="ECO:0000313" key="2">
    <source>
        <dbReference type="Proteomes" id="UP000316304"/>
    </source>
</evidence>
<protein>
    <recommendedName>
        <fullName evidence="3">Mg-protoporphyrin IX methyl transferase</fullName>
    </recommendedName>
</protein>
<evidence type="ECO:0000313" key="1">
    <source>
        <dbReference type="EMBL" id="TWU23894.1"/>
    </source>
</evidence>